<keyword evidence="9 16" id="KW-0812">Transmembrane</keyword>
<dbReference type="Pfam" id="PF01148">
    <property type="entry name" value="CTP_transf_1"/>
    <property type="match status" value="1"/>
</dbReference>
<keyword evidence="13 16" id="KW-0472">Membrane</keyword>
<dbReference type="GO" id="GO:0016024">
    <property type="term" value="P:CDP-diacylglycerol biosynthetic process"/>
    <property type="evidence" value="ECO:0007669"/>
    <property type="project" value="UniProtKB-UniRule"/>
</dbReference>
<reference evidence="20" key="2">
    <citation type="submission" date="2020-08" db="EMBL/GenBank/DDBJ databases">
        <authorList>
            <person name="Kikuchi T."/>
        </authorList>
    </citation>
    <scope>NUCLEOTIDE SEQUENCE</scope>
    <source>
        <strain evidence="19">Ka4C1</strain>
    </source>
</reference>
<dbReference type="GO" id="GO:0004605">
    <property type="term" value="F:phosphatidate cytidylyltransferase activity"/>
    <property type="evidence" value="ECO:0007669"/>
    <property type="project" value="UniProtKB-UniRule"/>
</dbReference>
<dbReference type="AlphaFoldDB" id="A0A1I7SE22"/>
<name>A0A1I7SE22_BURXY</name>
<comment type="similarity">
    <text evidence="5 16 17">Belongs to the CDS family.</text>
</comment>
<dbReference type="PROSITE" id="PS01315">
    <property type="entry name" value="CDS"/>
    <property type="match status" value="1"/>
</dbReference>
<keyword evidence="10 16" id="KW-0548">Nucleotidyltransferase</keyword>
<comment type="pathway">
    <text evidence="4">Lipid metabolism.</text>
</comment>
<evidence type="ECO:0000256" key="16">
    <source>
        <dbReference type="PIRNR" id="PIRNR018269"/>
    </source>
</evidence>
<comment type="pathway">
    <text evidence="3 16 17">Phospholipid metabolism; CDP-diacylglycerol biosynthesis; CDP-diacylglycerol from sn-glycerol 3-phosphate: step 3/3.</text>
</comment>
<evidence type="ECO:0000256" key="11">
    <source>
        <dbReference type="ARBA" id="ARBA00022989"/>
    </source>
</evidence>
<keyword evidence="8 16" id="KW-0808">Transferase</keyword>
<evidence type="ECO:0000256" key="8">
    <source>
        <dbReference type="ARBA" id="ARBA00022679"/>
    </source>
</evidence>
<keyword evidence="12 16" id="KW-0443">Lipid metabolism</keyword>
<dbReference type="EMBL" id="CAJFDI010000004">
    <property type="protein sequence ID" value="CAD5224399.1"/>
    <property type="molecule type" value="Genomic_DNA"/>
</dbReference>
<evidence type="ECO:0000256" key="2">
    <source>
        <dbReference type="ARBA" id="ARBA00004141"/>
    </source>
</evidence>
<protein>
    <recommendedName>
        <fullName evidence="6 16">Phosphatidate cytidylyltransferase</fullName>
        <ecNumber evidence="6 16">2.7.7.41</ecNumber>
    </recommendedName>
</protein>
<evidence type="ECO:0000256" key="6">
    <source>
        <dbReference type="ARBA" id="ARBA00012487"/>
    </source>
</evidence>
<keyword evidence="11 16" id="KW-1133">Transmembrane helix</keyword>
<feature type="transmembrane region" description="Helical" evidence="16">
    <location>
        <begin position="350"/>
        <end position="372"/>
    </location>
</feature>
<dbReference type="OrthoDB" id="10260889at2759"/>
<gene>
    <name evidence="19" type="ORF">BXYJ_LOCUS8024</name>
</gene>
<proteinExistence type="inferred from homology"/>
<evidence type="ECO:0000256" key="1">
    <source>
        <dbReference type="ARBA" id="ARBA00001698"/>
    </source>
</evidence>
<evidence type="ECO:0000256" key="18">
    <source>
        <dbReference type="SAM" id="MobiDB-lite"/>
    </source>
</evidence>
<feature type="compositionally biased region" description="Polar residues" evidence="18">
    <location>
        <begin position="1"/>
        <end position="18"/>
    </location>
</feature>
<accession>A0A1I7SE22</accession>
<sequence length="460" mass="53022">MAESSLNSPSGDGFTTPSDGAFKGPELRNRRPKNAPSDESEDDVDKLAERLEDIKRHLPQGSDSMGSYVDESLNQLPPRWRNWVVRGVFSVIMIGLFTLVVRKGATWLMGMVFLIQMTCFYEIISIGLYVYRLYDLPWFRGLSWWFLITSNYFFFGESLIDYWSIVLNKDEFLRYLVVYHRFISFSLYCVGFVWFVLSLRKGLYLRQFSLFAYTHVALLLIVTQSFLIIQNLLQGQVWFLLPVSMIICCDIMSYVFGFFFGRTPLIKLSPKKTWEGFIGGAFSTIIFGVCLASVLVNNKFYVCPVESYYENNMNCTLPMAFQLQAYEVPRQFAFFFKLLKLDPIINIQPFILHTVVLALFASLIAPFGGFFASGFKRAFKIKDFGAIIPGHGGLMDRFDCQLLMGTFVYAYIHSIIRFPNWNKVVQQIMWLPVDEQLAIFRTLQQKLIENGVIPDIPQGN</sequence>
<feature type="region of interest" description="Disordered" evidence="18">
    <location>
        <begin position="1"/>
        <end position="44"/>
    </location>
</feature>
<evidence type="ECO:0000313" key="19">
    <source>
        <dbReference type="EMBL" id="CAD5224399.1"/>
    </source>
</evidence>
<evidence type="ECO:0000256" key="17">
    <source>
        <dbReference type="RuleBase" id="RU003938"/>
    </source>
</evidence>
<feature type="transmembrane region" description="Helical" evidence="16">
    <location>
        <begin position="107"/>
        <end position="131"/>
    </location>
</feature>
<dbReference type="Proteomes" id="UP000095284">
    <property type="component" value="Unplaced"/>
</dbReference>
<evidence type="ECO:0000313" key="23">
    <source>
        <dbReference type="WBParaSite" id="BXY_1128000.1"/>
    </source>
</evidence>
<dbReference type="eggNOG" id="KOG1440">
    <property type="taxonomic scope" value="Eukaryota"/>
</dbReference>
<evidence type="ECO:0000256" key="7">
    <source>
        <dbReference type="ARBA" id="ARBA00022516"/>
    </source>
</evidence>
<keyword evidence="14 16" id="KW-0594">Phospholipid biosynthesis</keyword>
<comment type="catalytic activity">
    <reaction evidence="1 16 17">
        <text>a 1,2-diacyl-sn-glycero-3-phosphate + CTP + H(+) = a CDP-1,2-diacyl-sn-glycerol + diphosphate</text>
        <dbReference type="Rhea" id="RHEA:16229"/>
        <dbReference type="ChEBI" id="CHEBI:15378"/>
        <dbReference type="ChEBI" id="CHEBI:33019"/>
        <dbReference type="ChEBI" id="CHEBI:37563"/>
        <dbReference type="ChEBI" id="CHEBI:58332"/>
        <dbReference type="ChEBI" id="CHEBI:58608"/>
        <dbReference type="EC" id="2.7.7.41"/>
    </reaction>
</comment>
<organism evidence="21 23">
    <name type="scientific">Bursaphelenchus xylophilus</name>
    <name type="common">Pinewood nematode worm</name>
    <name type="synonym">Aphelenchoides xylophilus</name>
    <dbReference type="NCBI Taxonomy" id="6326"/>
    <lineage>
        <taxon>Eukaryota</taxon>
        <taxon>Metazoa</taxon>
        <taxon>Ecdysozoa</taxon>
        <taxon>Nematoda</taxon>
        <taxon>Chromadorea</taxon>
        <taxon>Rhabditida</taxon>
        <taxon>Tylenchina</taxon>
        <taxon>Tylenchomorpha</taxon>
        <taxon>Aphelenchoidea</taxon>
        <taxon>Aphelenchoididae</taxon>
        <taxon>Bursaphelenchus</taxon>
    </lineage>
</organism>
<dbReference type="EMBL" id="CAJFCV020000004">
    <property type="protein sequence ID" value="CAG9113161.1"/>
    <property type="molecule type" value="Genomic_DNA"/>
</dbReference>
<dbReference type="UniPathway" id="UPA00557">
    <property type="reaction ID" value="UER00614"/>
</dbReference>
<reference evidence="23" key="1">
    <citation type="submission" date="2016-11" db="UniProtKB">
        <authorList>
            <consortium name="WormBaseParasite"/>
        </authorList>
    </citation>
    <scope>IDENTIFICATION</scope>
</reference>
<evidence type="ECO:0000256" key="3">
    <source>
        <dbReference type="ARBA" id="ARBA00005119"/>
    </source>
</evidence>
<feature type="transmembrane region" description="Helical" evidence="16">
    <location>
        <begin position="239"/>
        <end position="261"/>
    </location>
</feature>
<evidence type="ECO:0000313" key="20">
    <source>
        <dbReference type="EMBL" id="CAG9113161.1"/>
    </source>
</evidence>
<evidence type="ECO:0000256" key="13">
    <source>
        <dbReference type="ARBA" id="ARBA00023136"/>
    </source>
</evidence>
<dbReference type="PIRSF" id="PIRSF018269">
    <property type="entry name" value="PC_trans_euk"/>
    <property type="match status" value="1"/>
</dbReference>
<feature type="transmembrane region" description="Helical" evidence="16">
    <location>
        <begin position="143"/>
        <end position="165"/>
    </location>
</feature>
<dbReference type="Proteomes" id="UP000659654">
    <property type="component" value="Unassembled WGS sequence"/>
</dbReference>
<evidence type="ECO:0000256" key="4">
    <source>
        <dbReference type="ARBA" id="ARBA00005189"/>
    </source>
</evidence>
<evidence type="ECO:0000256" key="5">
    <source>
        <dbReference type="ARBA" id="ARBA00010185"/>
    </source>
</evidence>
<keyword evidence="22" id="KW-1185">Reference proteome</keyword>
<dbReference type="Proteomes" id="UP000582659">
    <property type="component" value="Unassembled WGS sequence"/>
</dbReference>
<keyword evidence="15 16" id="KW-1208">Phospholipid metabolism</keyword>
<comment type="subcellular location">
    <subcellularLocation>
        <location evidence="2">Membrane</location>
        <topology evidence="2">Multi-pass membrane protein</topology>
    </subcellularLocation>
</comment>
<dbReference type="WBParaSite" id="BXY_1128000.1">
    <property type="protein sequence ID" value="BXY_1128000.1"/>
    <property type="gene ID" value="BXY_1128000"/>
</dbReference>
<keyword evidence="7 16" id="KW-0444">Lipid biosynthesis</keyword>
<evidence type="ECO:0000256" key="15">
    <source>
        <dbReference type="ARBA" id="ARBA00023264"/>
    </source>
</evidence>
<dbReference type="InterPro" id="IPR016720">
    <property type="entry name" value="PC_Trfase_euk"/>
</dbReference>
<evidence type="ECO:0000256" key="12">
    <source>
        <dbReference type="ARBA" id="ARBA00023098"/>
    </source>
</evidence>
<dbReference type="EC" id="2.7.7.41" evidence="6 16"/>
<dbReference type="PANTHER" id="PTHR13773:SF8">
    <property type="entry name" value="PHOSPHATIDATE CYTIDYLYLTRANSFERASE, PHOTORECEPTOR-SPECIFIC"/>
    <property type="match status" value="1"/>
</dbReference>
<evidence type="ECO:0000256" key="14">
    <source>
        <dbReference type="ARBA" id="ARBA00023209"/>
    </source>
</evidence>
<evidence type="ECO:0000256" key="9">
    <source>
        <dbReference type="ARBA" id="ARBA00022692"/>
    </source>
</evidence>
<feature type="transmembrane region" description="Helical" evidence="16">
    <location>
        <begin position="83"/>
        <end position="101"/>
    </location>
</feature>
<dbReference type="PANTHER" id="PTHR13773">
    <property type="entry name" value="PHOSPHATIDATE CYTIDYLYLTRANSFERASE"/>
    <property type="match status" value="1"/>
</dbReference>
<evidence type="ECO:0000313" key="22">
    <source>
        <dbReference type="Proteomes" id="UP000659654"/>
    </source>
</evidence>
<evidence type="ECO:0000256" key="10">
    <source>
        <dbReference type="ARBA" id="ARBA00022695"/>
    </source>
</evidence>
<evidence type="ECO:0000313" key="21">
    <source>
        <dbReference type="Proteomes" id="UP000095284"/>
    </source>
</evidence>
<feature type="transmembrane region" description="Helical" evidence="16">
    <location>
        <begin position="210"/>
        <end position="233"/>
    </location>
</feature>
<feature type="transmembrane region" description="Helical" evidence="16">
    <location>
        <begin position="177"/>
        <end position="198"/>
    </location>
</feature>
<dbReference type="GO" id="GO:0005789">
    <property type="term" value="C:endoplasmic reticulum membrane"/>
    <property type="evidence" value="ECO:0007669"/>
    <property type="project" value="TreeGrafter"/>
</dbReference>
<dbReference type="InterPro" id="IPR000374">
    <property type="entry name" value="PC_trans"/>
</dbReference>
<feature type="transmembrane region" description="Helical" evidence="16">
    <location>
        <begin position="273"/>
        <end position="296"/>
    </location>
</feature>